<dbReference type="Gene3D" id="1.25.40.20">
    <property type="entry name" value="Ankyrin repeat-containing domain"/>
    <property type="match status" value="1"/>
</dbReference>
<evidence type="ECO:0000313" key="2">
    <source>
        <dbReference type="Proteomes" id="UP000269721"/>
    </source>
</evidence>
<dbReference type="InterPro" id="IPR036770">
    <property type="entry name" value="Ankyrin_rpt-contain_sf"/>
</dbReference>
<evidence type="ECO:0008006" key="3">
    <source>
        <dbReference type="Google" id="ProtNLM"/>
    </source>
</evidence>
<accession>A0A4V1IRE1</accession>
<sequence length="278" mass="30658">MPPVIAAIARNRWDAVRFLVEAGFDTSRAVDAAACSRAHLGDIVYLIARGGRHAAFDAICHAVIINDVSLVRLLHSNGIAVLDEQLIVTARSRASREMVSCLMEISAQVPPQVEAMNHACKHGYVERVRFLLATHPAIDYRFALPALNHRHVEVLRVLYQKGVSFTDEEVKRIFSARIGKSEGDEHAFLREQHMSRVPCCDASLLMSMSPFSFEDPTPPSPLPLNSDDIDCWSVLSAPAEELQEALRVFHIPASLTPPLPVLHRPPVAVGILAPVRAF</sequence>
<dbReference type="AlphaFoldDB" id="A0A4V1IRE1"/>
<proteinExistence type="predicted"/>
<keyword evidence="2" id="KW-1185">Reference proteome</keyword>
<dbReference type="SUPFAM" id="SSF48403">
    <property type="entry name" value="Ankyrin repeat"/>
    <property type="match status" value="1"/>
</dbReference>
<protein>
    <recommendedName>
        <fullName evidence="3">Ankyrin repeat-containing domain protein</fullName>
    </recommendedName>
</protein>
<name>A0A4V1IRE1_9FUNG</name>
<evidence type="ECO:0000313" key="1">
    <source>
        <dbReference type="EMBL" id="RKO89737.1"/>
    </source>
</evidence>
<dbReference type="EMBL" id="KZ995916">
    <property type="protein sequence ID" value="RKO89737.1"/>
    <property type="molecule type" value="Genomic_DNA"/>
</dbReference>
<dbReference type="Proteomes" id="UP000269721">
    <property type="component" value="Unassembled WGS sequence"/>
</dbReference>
<organism evidence="1 2">
    <name type="scientific">Blyttiomyces helicus</name>
    <dbReference type="NCBI Taxonomy" id="388810"/>
    <lineage>
        <taxon>Eukaryota</taxon>
        <taxon>Fungi</taxon>
        <taxon>Fungi incertae sedis</taxon>
        <taxon>Chytridiomycota</taxon>
        <taxon>Chytridiomycota incertae sedis</taxon>
        <taxon>Chytridiomycetes</taxon>
        <taxon>Chytridiomycetes incertae sedis</taxon>
        <taxon>Blyttiomyces</taxon>
    </lineage>
</organism>
<gene>
    <name evidence="1" type="ORF">BDK51DRAFT_42727</name>
</gene>
<reference evidence="2" key="1">
    <citation type="journal article" date="2018" name="Nat. Microbiol.">
        <title>Leveraging single-cell genomics to expand the fungal tree of life.</title>
        <authorList>
            <person name="Ahrendt S.R."/>
            <person name="Quandt C.A."/>
            <person name="Ciobanu D."/>
            <person name="Clum A."/>
            <person name="Salamov A."/>
            <person name="Andreopoulos B."/>
            <person name="Cheng J.F."/>
            <person name="Woyke T."/>
            <person name="Pelin A."/>
            <person name="Henrissat B."/>
            <person name="Reynolds N.K."/>
            <person name="Benny G.L."/>
            <person name="Smith M.E."/>
            <person name="James T.Y."/>
            <person name="Grigoriev I.V."/>
        </authorList>
    </citation>
    <scope>NUCLEOTIDE SEQUENCE [LARGE SCALE GENOMIC DNA]</scope>
</reference>